<dbReference type="InterPro" id="IPR008336">
    <property type="entry name" value="TopoI_DNA-bd_euk"/>
</dbReference>
<dbReference type="PRINTS" id="PR00416">
    <property type="entry name" value="EUTPISMRASEI"/>
</dbReference>
<dbReference type="InterPro" id="IPR013499">
    <property type="entry name" value="TopoI_euk"/>
</dbReference>
<comment type="similarity">
    <text evidence="2">Belongs to the type IB topoisomerase family.</text>
</comment>
<dbReference type="GO" id="GO:0007059">
    <property type="term" value="P:chromosome segregation"/>
    <property type="evidence" value="ECO:0007669"/>
    <property type="project" value="TreeGrafter"/>
</dbReference>
<dbReference type="InterPro" id="IPR051062">
    <property type="entry name" value="Topoisomerase_IB"/>
</dbReference>
<dbReference type="InterPro" id="IPR013034">
    <property type="entry name" value="DNA_topo_DNA_db_N_dom1"/>
</dbReference>
<feature type="compositionally biased region" description="Polar residues" evidence="10">
    <location>
        <begin position="101"/>
        <end position="111"/>
    </location>
</feature>
<dbReference type="AlphaFoldDB" id="A0A915EHW0"/>
<dbReference type="SMART" id="SM00435">
    <property type="entry name" value="TOPEUc"/>
    <property type="match status" value="1"/>
</dbReference>
<evidence type="ECO:0000256" key="5">
    <source>
        <dbReference type="ARBA" id="ARBA00023029"/>
    </source>
</evidence>
<dbReference type="EC" id="5.6.2.1" evidence="3"/>
<feature type="region of interest" description="Disordered" evidence="10">
    <location>
        <begin position="81"/>
        <end position="200"/>
    </location>
</feature>
<dbReference type="Pfam" id="PF02919">
    <property type="entry name" value="Topoisom_I_N"/>
    <property type="match status" value="1"/>
</dbReference>
<dbReference type="Gene3D" id="3.90.15.10">
    <property type="entry name" value="Topoisomerase I, Chain A, domain 3"/>
    <property type="match status" value="1"/>
</dbReference>
<evidence type="ECO:0000256" key="3">
    <source>
        <dbReference type="ARBA" id="ARBA00012891"/>
    </source>
</evidence>
<comment type="caution">
    <text evidence="9">Lacks conserved residue(s) required for the propagation of feature annotation.</text>
</comment>
<organism evidence="12 13">
    <name type="scientific">Ditylenchus dipsaci</name>
    <dbReference type="NCBI Taxonomy" id="166011"/>
    <lineage>
        <taxon>Eukaryota</taxon>
        <taxon>Metazoa</taxon>
        <taxon>Ecdysozoa</taxon>
        <taxon>Nematoda</taxon>
        <taxon>Chromadorea</taxon>
        <taxon>Rhabditida</taxon>
        <taxon>Tylenchina</taxon>
        <taxon>Tylenchomorpha</taxon>
        <taxon>Sphaerularioidea</taxon>
        <taxon>Anguinidae</taxon>
        <taxon>Anguininae</taxon>
        <taxon>Ditylenchus</taxon>
    </lineage>
</organism>
<evidence type="ECO:0000313" key="12">
    <source>
        <dbReference type="Proteomes" id="UP000887574"/>
    </source>
</evidence>
<protein>
    <recommendedName>
        <fullName evidence="4">DNA topoisomerase 1</fullName>
        <ecNumber evidence="3">5.6.2.1</ecNumber>
    </recommendedName>
    <alternativeName>
        <fullName evidence="8">DNA topoisomerase I</fullName>
    </alternativeName>
</protein>
<dbReference type="Gene3D" id="2.170.11.10">
    <property type="entry name" value="DNA Topoisomerase I, domain 2"/>
    <property type="match status" value="1"/>
</dbReference>
<name>A0A915EHW0_9BILA</name>
<keyword evidence="5" id="KW-0799">Topoisomerase</keyword>
<dbReference type="SUPFAM" id="SSF56741">
    <property type="entry name" value="Eukaryotic DNA topoisomerase I, N-terminal DNA-binding fragment"/>
    <property type="match status" value="1"/>
</dbReference>
<keyword evidence="6 9" id="KW-0238">DNA-binding</keyword>
<feature type="domain" description="DNA topoisomerase I eukaryotic-type" evidence="11">
    <location>
        <begin position="363"/>
        <end position="541"/>
    </location>
</feature>
<dbReference type="GO" id="GO:0003677">
    <property type="term" value="F:DNA binding"/>
    <property type="evidence" value="ECO:0007669"/>
    <property type="project" value="UniProtKB-UniRule"/>
</dbReference>
<evidence type="ECO:0000256" key="1">
    <source>
        <dbReference type="ARBA" id="ARBA00000213"/>
    </source>
</evidence>
<dbReference type="InterPro" id="IPR011010">
    <property type="entry name" value="DNA_brk_join_enz"/>
</dbReference>
<dbReference type="PANTHER" id="PTHR10290:SF3">
    <property type="entry name" value="DNA TOPOISOMERASE 1"/>
    <property type="match status" value="1"/>
</dbReference>
<dbReference type="GO" id="GO:0006260">
    <property type="term" value="P:DNA replication"/>
    <property type="evidence" value="ECO:0007669"/>
    <property type="project" value="TreeGrafter"/>
</dbReference>
<dbReference type="InterPro" id="IPR013500">
    <property type="entry name" value="TopoI_cat_euk"/>
</dbReference>
<feature type="compositionally biased region" description="Low complexity" evidence="10">
    <location>
        <begin position="1"/>
        <end position="20"/>
    </location>
</feature>
<dbReference type="PROSITE" id="PS52038">
    <property type="entry name" value="TOPO_IB_2"/>
    <property type="match status" value="1"/>
</dbReference>
<evidence type="ECO:0000256" key="7">
    <source>
        <dbReference type="ARBA" id="ARBA00023235"/>
    </source>
</evidence>
<evidence type="ECO:0000259" key="11">
    <source>
        <dbReference type="SMART" id="SM00435"/>
    </source>
</evidence>
<comment type="catalytic activity">
    <reaction evidence="1">
        <text>ATP-independent breakage of single-stranded DNA, followed by passage and rejoining.</text>
        <dbReference type="EC" id="5.6.2.1"/>
    </reaction>
</comment>
<proteinExistence type="inferred from homology"/>
<accession>A0A915EHW0</accession>
<evidence type="ECO:0000256" key="9">
    <source>
        <dbReference type="PROSITE-ProRule" id="PRU01382"/>
    </source>
</evidence>
<dbReference type="WBParaSite" id="jg5521">
    <property type="protein sequence ID" value="jg5521"/>
    <property type="gene ID" value="jg5521"/>
</dbReference>
<reference evidence="13" key="1">
    <citation type="submission" date="2022-11" db="UniProtKB">
        <authorList>
            <consortium name="WormBaseParasite"/>
        </authorList>
    </citation>
    <scope>IDENTIFICATION</scope>
</reference>
<dbReference type="InterPro" id="IPR001631">
    <property type="entry name" value="TopoI"/>
</dbReference>
<dbReference type="PANTHER" id="PTHR10290">
    <property type="entry name" value="DNA TOPOISOMERASE I"/>
    <property type="match status" value="1"/>
</dbReference>
<dbReference type="InterPro" id="IPR013030">
    <property type="entry name" value="DNA_topo_DNA_db_N_dom2"/>
</dbReference>
<dbReference type="SUPFAM" id="SSF56349">
    <property type="entry name" value="DNA breaking-rejoining enzymes"/>
    <property type="match status" value="1"/>
</dbReference>
<dbReference type="GO" id="GO:0003917">
    <property type="term" value="F:DNA topoisomerase type I (single strand cut, ATP-independent) activity"/>
    <property type="evidence" value="ECO:0007669"/>
    <property type="project" value="UniProtKB-EC"/>
</dbReference>
<feature type="compositionally biased region" description="Basic and acidic residues" evidence="10">
    <location>
        <begin position="153"/>
        <end position="164"/>
    </location>
</feature>
<feature type="region of interest" description="Disordered" evidence="10">
    <location>
        <begin position="1"/>
        <end position="50"/>
    </location>
</feature>
<dbReference type="GO" id="GO:0005694">
    <property type="term" value="C:chromosome"/>
    <property type="evidence" value="ECO:0007669"/>
    <property type="project" value="InterPro"/>
</dbReference>
<evidence type="ECO:0000256" key="8">
    <source>
        <dbReference type="ARBA" id="ARBA00033297"/>
    </source>
</evidence>
<evidence type="ECO:0000256" key="4">
    <source>
        <dbReference type="ARBA" id="ARBA00019632"/>
    </source>
</evidence>
<keyword evidence="12" id="KW-1185">Reference proteome</keyword>
<evidence type="ECO:0000256" key="6">
    <source>
        <dbReference type="ARBA" id="ARBA00023125"/>
    </source>
</evidence>
<dbReference type="Pfam" id="PF01028">
    <property type="entry name" value="Topoisom_I"/>
    <property type="match status" value="1"/>
</dbReference>
<dbReference type="FunFam" id="2.170.11.10:FF:000001">
    <property type="entry name" value="DNA topoisomerase I"/>
    <property type="match status" value="1"/>
</dbReference>
<keyword evidence="7" id="KW-0413">Isomerase</keyword>
<dbReference type="GO" id="GO:0006265">
    <property type="term" value="P:DNA topological change"/>
    <property type="evidence" value="ECO:0007669"/>
    <property type="project" value="InterPro"/>
</dbReference>
<dbReference type="Gene3D" id="1.10.10.41">
    <property type="entry name" value="Yeast DNA topoisomerase - domain 1"/>
    <property type="match status" value="1"/>
</dbReference>
<dbReference type="GO" id="GO:0005730">
    <property type="term" value="C:nucleolus"/>
    <property type="evidence" value="ECO:0007669"/>
    <property type="project" value="TreeGrafter"/>
</dbReference>
<dbReference type="Proteomes" id="UP000887574">
    <property type="component" value="Unplaced"/>
</dbReference>
<sequence length="546" mass="63305">MTAIASSNSFSPPQQQQNGFSDRDESADSMDTTGQEENHNDTGGMPSQNLFLIRRPPKWLIWQCEQAEKWSHYDEEDNIPWDQRMQQQAAKRLSIPRKPLSSKSGQGRTINVQAQVRQKKKKRQESDQEESEEDYEPEDDDEDDYQPKKKKSKAVDTPKSELKIKIKREIKRDSVTPEKPSSSKHKVTAVKKTKKEIKKKSTVLLKRSGRRRWWKKRRSGGGGKKRKKEDGIKWKTLEHKGPLFAPPYEPLPKSVKFLYDGKEMHLSEAAEEVAEVFNTNFFKDFRKVMTPAEREKITDLTKCNFKQMHAHFLSESEKRKAMSKEQKLKIKEEKEAEAKEYGHAFIDGHKQKIGNFRIEPPGLFRGRGDHPKMGRLKRRIQPEDVIINCGKSSKAPVPPPGHKWKEIRHDNTVTWLCGWTPKSRVKKTGEIRRQYTIDFKAREMRIRQRAVALYFIDKLALRAGNEKDTDEAADTVGCCSLRCEHVKLLEESDGQKFVVVFDFLGKDSIRYFNQVPVEKQVFKNLKIFMEGKEQATTYSTGLIPVV</sequence>
<feature type="compositionally biased region" description="Basic residues" evidence="10">
    <location>
        <begin position="182"/>
        <end position="200"/>
    </location>
</feature>
<evidence type="ECO:0000313" key="13">
    <source>
        <dbReference type="WBParaSite" id="jg5521"/>
    </source>
</evidence>
<dbReference type="InterPro" id="IPR036202">
    <property type="entry name" value="TopoI_DNA-bd_euk_N_sf"/>
</dbReference>
<evidence type="ECO:0000256" key="10">
    <source>
        <dbReference type="SAM" id="MobiDB-lite"/>
    </source>
</evidence>
<evidence type="ECO:0000256" key="2">
    <source>
        <dbReference type="ARBA" id="ARBA00006645"/>
    </source>
</evidence>
<feature type="compositionally biased region" description="Acidic residues" evidence="10">
    <location>
        <begin position="127"/>
        <end position="144"/>
    </location>
</feature>
<dbReference type="InterPro" id="IPR014711">
    <property type="entry name" value="TopoI_cat_a-hlx-sub_euk"/>
</dbReference>